<evidence type="ECO:0000256" key="9">
    <source>
        <dbReference type="ARBA" id="ARBA00022741"/>
    </source>
</evidence>
<keyword evidence="11" id="KW-0460">Magnesium</keyword>
<evidence type="ECO:0000313" key="15">
    <source>
        <dbReference type="EMBL" id="SUZ49637.1"/>
    </source>
</evidence>
<comment type="pathway">
    <text evidence="3">Amino-acid biosynthesis; S-adenosyl-L-methionine biosynthesis; S-adenosyl-L-methionine from L-methionine: step 1/1.</text>
</comment>
<dbReference type="SUPFAM" id="SSF55973">
    <property type="entry name" value="S-adenosylmethionine synthetase"/>
    <property type="match status" value="3"/>
</dbReference>
<evidence type="ECO:0000256" key="4">
    <source>
        <dbReference type="ARBA" id="ARBA00009685"/>
    </source>
</evidence>
<evidence type="ECO:0000256" key="2">
    <source>
        <dbReference type="ARBA" id="ARBA00001958"/>
    </source>
</evidence>
<dbReference type="GO" id="GO:0006730">
    <property type="term" value="P:one-carbon metabolic process"/>
    <property type="evidence" value="ECO:0007669"/>
    <property type="project" value="UniProtKB-KW"/>
</dbReference>
<comment type="cofactor">
    <cofactor evidence="1">
        <name>Mg(2+)</name>
        <dbReference type="ChEBI" id="CHEBI:18420"/>
    </cofactor>
</comment>
<dbReference type="InterPro" id="IPR022631">
    <property type="entry name" value="ADOMET_SYNTHASE_CS"/>
</dbReference>
<keyword evidence="9" id="KW-0547">Nucleotide-binding</keyword>
<feature type="domain" description="S-adenosylmethionine synthetase C-terminal" evidence="14">
    <location>
        <begin position="190"/>
        <end position="332"/>
    </location>
</feature>
<evidence type="ECO:0000256" key="1">
    <source>
        <dbReference type="ARBA" id="ARBA00001946"/>
    </source>
</evidence>
<organism evidence="15">
    <name type="scientific">marine metagenome</name>
    <dbReference type="NCBI Taxonomy" id="408172"/>
    <lineage>
        <taxon>unclassified sequences</taxon>
        <taxon>metagenomes</taxon>
        <taxon>ecological metagenomes</taxon>
    </lineage>
</organism>
<dbReference type="GO" id="GO:0046872">
    <property type="term" value="F:metal ion binding"/>
    <property type="evidence" value="ECO:0007669"/>
    <property type="project" value="UniProtKB-KW"/>
</dbReference>
<dbReference type="EC" id="2.5.1.6" evidence="5"/>
<dbReference type="AlphaFoldDB" id="A0A381N554"/>
<dbReference type="InterPro" id="IPR022629">
    <property type="entry name" value="S-AdoMet_synt_central"/>
</dbReference>
<dbReference type="GO" id="GO:0005524">
    <property type="term" value="F:ATP binding"/>
    <property type="evidence" value="ECO:0007669"/>
    <property type="project" value="UniProtKB-KW"/>
</dbReference>
<keyword evidence="8" id="KW-0479">Metal-binding</keyword>
<dbReference type="PROSITE" id="PS00376">
    <property type="entry name" value="ADOMET_SYNTHASE_1"/>
    <property type="match status" value="1"/>
</dbReference>
<dbReference type="PANTHER" id="PTHR11964">
    <property type="entry name" value="S-ADENOSYLMETHIONINE SYNTHETASE"/>
    <property type="match status" value="1"/>
</dbReference>
<evidence type="ECO:0000256" key="10">
    <source>
        <dbReference type="ARBA" id="ARBA00022840"/>
    </source>
</evidence>
<dbReference type="GO" id="GO:0006556">
    <property type="term" value="P:S-adenosylmethionine biosynthetic process"/>
    <property type="evidence" value="ECO:0007669"/>
    <property type="project" value="UniProtKB-UniPathway"/>
</dbReference>
<dbReference type="CDD" id="cd18079">
    <property type="entry name" value="S-AdoMet_synt"/>
    <property type="match status" value="1"/>
</dbReference>
<evidence type="ECO:0000256" key="3">
    <source>
        <dbReference type="ARBA" id="ARBA00005224"/>
    </source>
</evidence>
<dbReference type="GO" id="GO:0004478">
    <property type="term" value="F:methionine adenosyltransferase activity"/>
    <property type="evidence" value="ECO:0007669"/>
    <property type="project" value="UniProtKB-EC"/>
</dbReference>
<sequence length="344" mass="37469">MATTNLIIIAGEVKSLGKIKTNEIEAIARKTVKGIGYNLEDFNWEDVEIRIYIHDQSPDIAMGVDSKDDNKSEGAGDQGIMFGYACNETPELMPAPILYSHKILEVLAKKRHSGQVKGILPDSKSQITLYYEAGIPKFVDSIVISTQHIEGVTRNYLKDILQGIIGDVLPYGWFTDKTKLLINPTGNFVIGGPAGDTGLTGRKIIVDTYGGAAPHGGGAFSGKDPTKVDRSAAYIARYLAKNIVAAGISGECTIQLSYAIGISEPLSLYVKTDNTSIVEESVISDFIRENIDLTPRGIMNYLNLNKPIYSKTSAYGHFGRDPGDDGTFSWEKIDLAKTLKNELL</sequence>
<evidence type="ECO:0000256" key="8">
    <source>
        <dbReference type="ARBA" id="ARBA00022723"/>
    </source>
</evidence>
<feature type="domain" description="S-adenosylmethionine synthetase central" evidence="13">
    <location>
        <begin position="73"/>
        <end position="188"/>
    </location>
</feature>
<accession>A0A381N554</accession>
<keyword evidence="12" id="KW-0630">Potassium</keyword>
<keyword evidence="6" id="KW-0554">One-carbon metabolism</keyword>
<evidence type="ECO:0000256" key="5">
    <source>
        <dbReference type="ARBA" id="ARBA00012828"/>
    </source>
</evidence>
<dbReference type="FunFam" id="3.30.300.10:FF:000003">
    <property type="entry name" value="S-adenosylmethionine synthase"/>
    <property type="match status" value="1"/>
</dbReference>
<evidence type="ECO:0000259" key="14">
    <source>
        <dbReference type="Pfam" id="PF02773"/>
    </source>
</evidence>
<dbReference type="Pfam" id="PF02773">
    <property type="entry name" value="S-AdoMet_synt_C"/>
    <property type="match status" value="1"/>
</dbReference>
<keyword evidence="7" id="KW-0808">Transferase</keyword>
<dbReference type="InterPro" id="IPR022636">
    <property type="entry name" value="S-AdoMet_synthetase_sfam"/>
</dbReference>
<dbReference type="InterPro" id="IPR002133">
    <property type="entry name" value="S-AdoMet_synthetase"/>
</dbReference>
<protein>
    <recommendedName>
        <fullName evidence="5">methionine adenosyltransferase</fullName>
        <ecNumber evidence="5">2.5.1.6</ecNumber>
    </recommendedName>
</protein>
<comment type="cofactor">
    <cofactor evidence="2">
        <name>K(+)</name>
        <dbReference type="ChEBI" id="CHEBI:29103"/>
    </cofactor>
</comment>
<dbReference type="Gene3D" id="3.30.300.10">
    <property type="match status" value="3"/>
</dbReference>
<keyword evidence="10" id="KW-0067">ATP-binding</keyword>
<evidence type="ECO:0000256" key="12">
    <source>
        <dbReference type="ARBA" id="ARBA00022958"/>
    </source>
</evidence>
<gene>
    <name evidence="15" type="ORF">METZ01_LOCUS2491</name>
</gene>
<evidence type="ECO:0000256" key="7">
    <source>
        <dbReference type="ARBA" id="ARBA00022679"/>
    </source>
</evidence>
<evidence type="ECO:0000259" key="13">
    <source>
        <dbReference type="Pfam" id="PF02772"/>
    </source>
</evidence>
<dbReference type="PROSITE" id="PS00377">
    <property type="entry name" value="ADOMET_SYNTHASE_2"/>
    <property type="match status" value="1"/>
</dbReference>
<dbReference type="UniPathway" id="UPA00315">
    <property type="reaction ID" value="UER00080"/>
</dbReference>
<name>A0A381N554_9ZZZZ</name>
<proteinExistence type="inferred from homology"/>
<comment type="similarity">
    <text evidence="4">Belongs to the AdoMet synthase family.</text>
</comment>
<dbReference type="EMBL" id="UINC01000127">
    <property type="protein sequence ID" value="SUZ49637.1"/>
    <property type="molecule type" value="Genomic_DNA"/>
</dbReference>
<dbReference type="NCBIfam" id="TIGR01034">
    <property type="entry name" value="metK"/>
    <property type="match status" value="1"/>
</dbReference>
<evidence type="ECO:0000256" key="6">
    <source>
        <dbReference type="ARBA" id="ARBA00022563"/>
    </source>
</evidence>
<evidence type="ECO:0000256" key="11">
    <source>
        <dbReference type="ARBA" id="ARBA00022842"/>
    </source>
</evidence>
<reference evidence="15" key="1">
    <citation type="submission" date="2018-05" db="EMBL/GenBank/DDBJ databases">
        <authorList>
            <person name="Lanie J.A."/>
            <person name="Ng W.-L."/>
            <person name="Kazmierczak K.M."/>
            <person name="Andrzejewski T.M."/>
            <person name="Davidsen T.M."/>
            <person name="Wayne K.J."/>
            <person name="Tettelin H."/>
            <person name="Glass J.I."/>
            <person name="Rusch D."/>
            <person name="Podicherti R."/>
            <person name="Tsui H.-C.T."/>
            <person name="Winkler M.E."/>
        </authorList>
    </citation>
    <scope>NUCLEOTIDE SEQUENCE</scope>
</reference>
<dbReference type="InterPro" id="IPR022630">
    <property type="entry name" value="S-AdoMet_synt_C"/>
</dbReference>
<dbReference type="Pfam" id="PF02772">
    <property type="entry name" value="S-AdoMet_synt_M"/>
    <property type="match status" value="1"/>
</dbReference>